<name>A0A0D9QQW4_PLAFR</name>
<proteinExistence type="predicted"/>
<dbReference type="Pfam" id="PF09716">
    <property type="entry name" value="ETRAMP"/>
    <property type="match status" value="1"/>
</dbReference>
<evidence type="ECO:0000256" key="2">
    <source>
        <dbReference type="SAM" id="SignalP"/>
    </source>
</evidence>
<keyword evidence="1" id="KW-0472">Membrane</keyword>
<evidence type="ECO:0008006" key="5">
    <source>
        <dbReference type="Google" id="ProtNLM"/>
    </source>
</evidence>
<feature type="chain" id="PRO_5002343933" description="Early transcribed membrane protein" evidence="2">
    <location>
        <begin position="26"/>
        <end position="172"/>
    </location>
</feature>
<dbReference type="OrthoDB" id="387039at2759"/>
<keyword evidence="4" id="KW-1185">Reference proteome</keyword>
<evidence type="ECO:0000313" key="3">
    <source>
        <dbReference type="EMBL" id="KJP89505.1"/>
    </source>
</evidence>
<accession>A0A0D9QQW4</accession>
<dbReference type="EMBL" id="KQ001650">
    <property type="protein sequence ID" value="KJP89505.1"/>
    <property type="molecule type" value="Genomic_DNA"/>
</dbReference>
<dbReference type="OMA" id="PCMCSEN"/>
<feature type="signal peptide" evidence="2">
    <location>
        <begin position="1"/>
        <end position="25"/>
    </location>
</feature>
<dbReference type="InterPro" id="IPR006389">
    <property type="entry name" value="Early_transc_mb_plasmodium"/>
</dbReference>
<keyword evidence="1" id="KW-0812">Transmembrane</keyword>
<feature type="transmembrane region" description="Helical" evidence="1">
    <location>
        <begin position="54"/>
        <end position="77"/>
    </location>
</feature>
<evidence type="ECO:0000313" key="4">
    <source>
        <dbReference type="Proteomes" id="UP000054561"/>
    </source>
</evidence>
<protein>
    <recommendedName>
        <fullName evidence="5">Early transcribed membrane protein</fullName>
    </recommendedName>
</protein>
<dbReference type="Proteomes" id="UP000054561">
    <property type="component" value="Unassembled WGS sequence"/>
</dbReference>
<sequence length="172" mass="18690">MRISYIFLLINLFLVINLLAPCVCSENAVKKKVLDAFNTISEKLNGYDKKKKNAILAGAATTAIAIISTLIGGVHLLKPKRKNELDDPGTVAFVVNLSLDTADGGVVQSQKGYIMAKDITKTFSSEEELREYIEKSIEDSGSDTASSDRKDLLNSIMHINVNITNAPGNTQT</sequence>
<gene>
    <name evidence="3" type="ORF">AK88_00716</name>
</gene>
<dbReference type="RefSeq" id="XP_012333783.1">
    <property type="nucleotide sequence ID" value="XM_012478360.1"/>
</dbReference>
<dbReference type="GeneID" id="24266030"/>
<dbReference type="VEuPathDB" id="PlasmoDB:AK88_00716"/>
<dbReference type="AlphaFoldDB" id="A0A0D9QQW4"/>
<evidence type="ECO:0000256" key="1">
    <source>
        <dbReference type="SAM" id="Phobius"/>
    </source>
</evidence>
<reference evidence="3 4" key="1">
    <citation type="submission" date="2014-03" db="EMBL/GenBank/DDBJ databases">
        <title>The Genome Sequence of Plasmodium fragile nilgiri.</title>
        <authorList>
            <consortium name="The Broad Institute Genomics Platform"/>
            <consortium name="The Broad Institute Genome Sequencing Center for Infectious Disease"/>
            <person name="Neafsey D."/>
            <person name="Duraisingh M."/>
            <person name="Young S.K."/>
            <person name="Zeng Q."/>
            <person name="Gargeya S."/>
            <person name="Abouelleil A."/>
            <person name="Alvarado L."/>
            <person name="Chapman S.B."/>
            <person name="Gainer-Dewar J."/>
            <person name="Goldberg J."/>
            <person name="Griggs A."/>
            <person name="Gujja S."/>
            <person name="Hansen M."/>
            <person name="Howarth C."/>
            <person name="Imamovic A."/>
            <person name="Larimer J."/>
            <person name="Pearson M."/>
            <person name="Poon T.W."/>
            <person name="Priest M."/>
            <person name="Roberts A."/>
            <person name="Saif S."/>
            <person name="Shea T."/>
            <person name="Sykes S."/>
            <person name="Wortman J."/>
            <person name="Nusbaum C."/>
            <person name="Birren B."/>
        </authorList>
    </citation>
    <scope>NUCLEOTIDE SEQUENCE [LARGE SCALE GENOMIC DNA]</scope>
    <source>
        <strain evidence="4">nilgiri</strain>
    </source>
</reference>
<keyword evidence="1" id="KW-1133">Transmembrane helix</keyword>
<dbReference type="NCBIfam" id="TIGR01495">
    <property type="entry name" value="ETRAMP"/>
    <property type="match status" value="1"/>
</dbReference>
<organism evidence="3 4">
    <name type="scientific">Plasmodium fragile</name>
    <dbReference type="NCBI Taxonomy" id="5857"/>
    <lineage>
        <taxon>Eukaryota</taxon>
        <taxon>Sar</taxon>
        <taxon>Alveolata</taxon>
        <taxon>Apicomplexa</taxon>
        <taxon>Aconoidasida</taxon>
        <taxon>Haemosporida</taxon>
        <taxon>Plasmodiidae</taxon>
        <taxon>Plasmodium</taxon>
        <taxon>Plasmodium (Plasmodium)</taxon>
    </lineage>
</organism>
<keyword evidence="2" id="KW-0732">Signal</keyword>